<dbReference type="EMBL" id="CP045902">
    <property type="protein sequence ID" value="QQP38529.1"/>
    <property type="molecule type" value="Genomic_DNA"/>
</dbReference>
<feature type="region of interest" description="Disordered" evidence="1">
    <location>
        <begin position="1"/>
        <end position="25"/>
    </location>
</feature>
<sequence>MEKKGSLPPALQRKNIPHPKEGDDTCITGPAVGPGFLGALQLLWGAQLAHH</sequence>
<protein>
    <submittedName>
        <fullName evidence="2">Uncharacterized protein</fullName>
    </submittedName>
</protein>
<reference evidence="3" key="1">
    <citation type="submission" date="2021-01" db="EMBL/GenBank/DDBJ databases">
        <title>Caligus Genome Assembly.</title>
        <authorList>
            <person name="Gallardo-Escarate C."/>
        </authorList>
    </citation>
    <scope>NUCLEOTIDE SEQUENCE [LARGE SCALE GENOMIC DNA]</scope>
</reference>
<evidence type="ECO:0000313" key="3">
    <source>
        <dbReference type="Proteomes" id="UP000595437"/>
    </source>
</evidence>
<keyword evidence="3" id="KW-1185">Reference proteome</keyword>
<gene>
    <name evidence="2" type="ORF">FKW44_019119</name>
</gene>
<accession>A0A7T8JXY8</accession>
<evidence type="ECO:0000313" key="2">
    <source>
        <dbReference type="EMBL" id="QQP38529.1"/>
    </source>
</evidence>
<dbReference type="AlphaFoldDB" id="A0A7T8JXY8"/>
<proteinExistence type="predicted"/>
<organism evidence="2 3">
    <name type="scientific">Caligus rogercresseyi</name>
    <name type="common">Sea louse</name>
    <dbReference type="NCBI Taxonomy" id="217165"/>
    <lineage>
        <taxon>Eukaryota</taxon>
        <taxon>Metazoa</taxon>
        <taxon>Ecdysozoa</taxon>
        <taxon>Arthropoda</taxon>
        <taxon>Crustacea</taxon>
        <taxon>Multicrustacea</taxon>
        <taxon>Hexanauplia</taxon>
        <taxon>Copepoda</taxon>
        <taxon>Siphonostomatoida</taxon>
        <taxon>Caligidae</taxon>
        <taxon>Caligus</taxon>
    </lineage>
</organism>
<dbReference type="Proteomes" id="UP000595437">
    <property type="component" value="Chromosome 13"/>
</dbReference>
<evidence type="ECO:0000256" key="1">
    <source>
        <dbReference type="SAM" id="MobiDB-lite"/>
    </source>
</evidence>
<name>A0A7T8JXY8_CALRO</name>